<keyword evidence="3" id="KW-0808">Transferase</keyword>
<dbReference type="InterPro" id="IPR005490">
    <property type="entry name" value="LD_TPept_cat_dom"/>
</dbReference>
<comment type="pathway">
    <text evidence="1 7">Cell wall biogenesis; peptidoglycan biosynthesis.</text>
</comment>
<dbReference type="PROSITE" id="PS52029">
    <property type="entry name" value="LD_TPASE"/>
    <property type="match status" value="1"/>
</dbReference>
<feature type="active site" description="Nucleophile" evidence="7">
    <location>
        <position position="438"/>
    </location>
</feature>
<dbReference type="CDD" id="cd16913">
    <property type="entry name" value="YkuD_like"/>
    <property type="match status" value="1"/>
</dbReference>
<keyword evidence="11" id="KW-1185">Reference proteome</keyword>
<evidence type="ECO:0000256" key="7">
    <source>
        <dbReference type="PROSITE-ProRule" id="PRU01373"/>
    </source>
</evidence>
<dbReference type="Proteomes" id="UP001269081">
    <property type="component" value="Unassembled WGS sequence"/>
</dbReference>
<keyword evidence="5 7" id="KW-0573">Peptidoglycan synthesis</keyword>
<evidence type="ECO:0000256" key="6">
    <source>
        <dbReference type="ARBA" id="ARBA00023316"/>
    </source>
</evidence>
<reference evidence="10 11" key="1">
    <citation type="submission" date="2023-07" db="EMBL/GenBank/DDBJ databases">
        <title>Sorghum-associated microbial communities from plants grown in Nebraska, USA.</title>
        <authorList>
            <person name="Schachtman D."/>
        </authorList>
    </citation>
    <scope>NUCLEOTIDE SEQUENCE [LARGE SCALE GENOMIC DNA]</scope>
    <source>
        <strain evidence="10 11">4129</strain>
    </source>
</reference>
<dbReference type="PANTHER" id="PTHR41533">
    <property type="entry name" value="L,D-TRANSPEPTIDASE HI_1667-RELATED"/>
    <property type="match status" value="1"/>
</dbReference>
<feature type="chain" id="PRO_5047100751" evidence="8">
    <location>
        <begin position="19"/>
        <end position="518"/>
    </location>
</feature>
<evidence type="ECO:0000256" key="5">
    <source>
        <dbReference type="ARBA" id="ARBA00022984"/>
    </source>
</evidence>
<dbReference type="RefSeq" id="WP_310283326.1">
    <property type="nucleotide sequence ID" value="NZ_JAVDWQ010000016.1"/>
</dbReference>
<feature type="signal peptide" evidence="8">
    <location>
        <begin position="1"/>
        <end position="18"/>
    </location>
</feature>
<evidence type="ECO:0000313" key="10">
    <source>
        <dbReference type="EMBL" id="MDR7211901.1"/>
    </source>
</evidence>
<dbReference type="EMBL" id="JAVDWQ010000016">
    <property type="protein sequence ID" value="MDR7211901.1"/>
    <property type="molecule type" value="Genomic_DNA"/>
</dbReference>
<keyword evidence="4 7" id="KW-0133">Cell shape</keyword>
<sequence length="518" mass="60976">MKHIFLLVIFIYSTFSMASQTIVKAPFKYNQEIILNEIDTTKIQAFFKKYPKLRSFQNQVKQLYKKHVNYIWYDQNGISEFAYAFYTRIGQINEEGLHINIPYQSELDQIFQYDPDPKINLESELLMSSMYFFYTDKVFNGLTEENSTQTGWHLPREKTPYNAYLDTIIKNLEFKKEFNHDYFNQYYALKKALKKYIEIEKNGGWIQIKPDKGIKSLQEGDSSITVQQVRTRLFTEGYIDLDSGNLLFDKTVLSGVIKYENTQNRNFEHKITPDLIKLLNVSVEDRIKTISVNMERCRWISPKINDAKEYIAVNIPSFRLFYFRDSKPYLISKVIVGKEFNKTTVFSGKISYIAFAPYWNVPNSIYQKEILPKLKKNPDYLQSQNMEWHNGRIRQKPGPGNALGLVKFIFPNSNNIYLHDTPMKSLFKNEKRAYSHGCIRVEKAHELALTIMEKEAKWTPEKVNAAMHSGKESIYVLKETIPVYIAYFTAWADQNENIAFYNDIYNRDNNLARMLFSE</sequence>
<dbReference type="InterPro" id="IPR052905">
    <property type="entry name" value="LD-transpeptidase_YkuD-like"/>
</dbReference>
<dbReference type="Pfam" id="PF20142">
    <property type="entry name" value="Scaffold"/>
    <property type="match status" value="1"/>
</dbReference>
<keyword evidence="6 7" id="KW-0961">Cell wall biogenesis/degradation</keyword>
<comment type="similarity">
    <text evidence="2">Belongs to the YkuD family.</text>
</comment>
<evidence type="ECO:0000256" key="8">
    <source>
        <dbReference type="SAM" id="SignalP"/>
    </source>
</evidence>
<dbReference type="Gene3D" id="2.40.440.10">
    <property type="entry name" value="L,D-transpeptidase catalytic domain-like"/>
    <property type="match status" value="1"/>
</dbReference>
<evidence type="ECO:0000256" key="2">
    <source>
        <dbReference type="ARBA" id="ARBA00005992"/>
    </source>
</evidence>
<dbReference type="Pfam" id="PF03734">
    <property type="entry name" value="YkuD"/>
    <property type="match status" value="1"/>
</dbReference>
<feature type="active site" description="Proton donor/acceptor" evidence="7">
    <location>
        <position position="419"/>
    </location>
</feature>
<gene>
    <name evidence="10" type="ORF">J2W48_003858</name>
</gene>
<dbReference type="InterPro" id="IPR045380">
    <property type="entry name" value="LD_TPept_scaffold_dom"/>
</dbReference>
<dbReference type="SUPFAM" id="SSF141523">
    <property type="entry name" value="L,D-transpeptidase catalytic domain-like"/>
    <property type="match status" value="1"/>
</dbReference>
<protein>
    <submittedName>
        <fullName evidence="10">Murein L,D-transpeptidase YcbB/YkuD</fullName>
    </submittedName>
</protein>
<dbReference type="PANTHER" id="PTHR41533:SF2">
    <property type="entry name" value="BLR7131 PROTEIN"/>
    <property type="match status" value="1"/>
</dbReference>
<organism evidence="10 11">
    <name type="scientific">Flavobacterium piscis</name>
    <dbReference type="NCBI Taxonomy" id="1114874"/>
    <lineage>
        <taxon>Bacteria</taxon>
        <taxon>Pseudomonadati</taxon>
        <taxon>Bacteroidota</taxon>
        <taxon>Flavobacteriia</taxon>
        <taxon>Flavobacteriales</taxon>
        <taxon>Flavobacteriaceae</taxon>
        <taxon>Flavobacterium</taxon>
    </lineage>
</organism>
<accession>A0ABU1YED8</accession>
<comment type="caution">
    <text evidence="10">The sequence shown here is derived from an EMBL/GenBank/DDBJ whole genome shotgun (WGS) entry which is preliminary data.</text>
</comment>
<keyword evidence="8" id="KW-0732">Signal</keyword>
<evidence type="ECO:0000256" key="3">
    <source>
        <dbReference type="ARBA" id="ARBA00022679"/>
    </source>
</evidence>
<evidence type="ECO:0000256" key="1">
    <source>
        <dbReference type="ARBA" id="ARBA00004752"/>
    </source>
</evidence>
<feature type="domain" description="L,D-TPase catalytic" evidence="9">
    <location>
        <begin position="309"/>
        <end position="464"/>
    </location>
</feature>
<evidence type="ECO:0000256" key="4">
    <source>
        <dbReference type="ARBA" id="ARBA00022960"/>
    </source>
</evidence>
<name>A0ABU1YED8_9FLAO</name>
<proteinExistence type="inferred from homology"/>
<evidence type="ECO:0000259" key="9">
    <source>
        <dbReference type="PROSITE" id="PS52029"/>
    </source>
</evidence>
<evidence type="ECO:0000313" key="11">
    <source>
        <dbReference type="Proteomes" id="UP001269081"/>
    </source>
</evidence>
<dbReference type="InterPro" id="IPR038063">
    <property type="entry name" value="Transpep_catalytic_dom"/>
</dbReference>